<comment type="similarity">
    <text evidence="6">Belongs to the methyltransferase superfamily. RsmI family.</text>
</comment>
<dbReference type="CDD" id="cd11648">
    <property type="entry name" value="RsmI"/>
    <property type="match status" value="1"/>
</dbReference>
<sequence length="283" mass="29790">MTGQLILAATPIGNLGDATDRLREVLATADVVAAEDTRMARQLCRKLGVTLAGRLMAHHEHNEAASAQGLLALVRDGATVAVVTDAGMPTVSDPGHRLVAAAAAEGLAVTCAPGASAVTTALALSGLPTDRFAFDGFVPRKAGERTRAFEQIRTEQRTVVFFESPQRITAALESLVEVLGADRPACVARELTKLHEQIVRGTVGELRDWARERQAGEGIRGEIVLVVGPGGEAEATILQELVAVVEQRVADGERMKQAAAEVAAAHGVRKNELYDAVLAARKG</sequence>
<accession>A0A1R4JT79</accession>
<dbReference type="EC" id="2.1.1.198" evidence="6"/>
<evidence type="ECO:0000256" key="5">
    <source>
        <dbReference type="ARBA" id="ARBA00022691"/>
    </source>
</evidence>
<dbReference type="Pfam" id="PF00590">
    <property type="entry name" value="TP_methylase"/>
    <property type="match status" value="1"/>
</dbReference>
<dbReference type="InterPro" id="IPR000878">
    <property type="entry name" value="4pyrrol_Mease"/>
</dbReference>
<dbReference type="NCBIfam" id="TIGR00096">
    <property type="entry name" value="16S rRNA (cytidine(1402)-2'-O)-methyltransferase"/>
    <property type="match status" value="1"/>
</dbReference>
<evidence type="ECO:0000313" key="10">
    <source>
        <dbReference type="Proteomes" id="UP000196230"/>
    </source>
</evidence>
<dbReference type="InterPro" id="IPR014776">
    <property type="entry name" value="4pyrrole_Mease_sub2"/>
</dbReference>
<dbReference type="PIRSF" id="PIRSF005917">
    <property type="entry name" value="MTase_YraL"/>
    <property type="match status" value="1"/>
</dbReference>
<dbReference type="InterPro" id="IPR014777">
    <property type="entry name" value="4pyrrole_Mease_sub1"/>
</dbReference>
<dbReference type="HAMAP" id="MF_01877">
    <property type="entry name" value="16SrRNA_methyltr_I"/>
    <property type="match status" value="1"/>
</dbReference>
<proteinExistence type="inferred from homology"/>
<dbReference type="Proteomes" id="UP000196230">
    <property type="component" value="Unassembled WGS sequence"/>
</dbReference>
<evidence type="ECO:0000256" key="3">
    <source>
        <dbReference type="ARBA" id="ARBA00022603"/>
    </source>
</evidence>
<dbReference type="Gene3D" id="3.40.1010.10">
    <property type="entry name" value="Cobalt-precorrin-4 Transmethylase, Domain 1"/>
    <property type="match status" value="1"/>
</dbReference>
<evidence type="ECO:0000256" key="2">
    <source>
        <dbReference type="ARBA" id="ARBA00022552"/>
    </source>
</evidence>
<dbReference type="Pfam" id="PF23016">
    <property type="entry name" value="RsmI_C"/>
    <property type="match status" value="1"/>
</dbReference>
<dbReference type="GO" id="GO:0070677">
    <property type="term" value="F:rRNA (cytosine-2'-O-)-methyltransferase activity"/>
    <property type="evidence" value="ECO:0007669"/>
    <property type="project" value="UniProtKB-UniRule"/>
</dbReference>
<keyword evidence="3 6" id="KW-0489">Methyltransferase</keyword>
<feature type="domain" description="RsmI HTH" evidence="8">
    <location>
        <begin position="254"/>
        <end position="280"/>
    </location>
</feature>
<organism evidence="9 10">
    <name type="scientific">Micrococcus lylae</name>
    <dbReference type="NCBI Taxonomy" id="1273"/>
    <lineage>
        <taxon>Bacteria</taxon>
        <taxon>Bacillati</taxon>
        <taxon>Actinomycetota</taxon>
        <taxon>Actinomycetes</taxon>
        <taxon>Micrococcales</taxon>
        <taxon>Micrococcaceae</taxon>
        <taxon>Micrococcus</taxon>
    </lineage>
</organism>
<evidence type="ECO:0000259" key="8">
    <source>
        <dbReference type="Pfam" id="PF23016"/>
    </source>
</evidence>
<evidence type="ECO:0000313" key="9">
    <source>
        <dbReference type="EMBL" id="SJN35208.1"/>
    </source>
</evidence>
<feature type="domain" description="Tetrapyrrole methylase" evidence="7">
    <location>
        <begin position="5"/>
        <end position="206"/>
    </location>
</feature>
<keyword evidence="2 6" id="KW-0698">rRNA processing</keyword>
<dbReference type="RefSeq" id="WP_087134554.1">
    <property type="nucleotide sequence ID" value="NZ_FUKP01000067.1"/>
</dbReference>
<dbReference type="FunFam" id="3.30.950.10:FF:000002">
    <property type="entry name" value="Ribosomal RNA small subunit methyltransferase I"/>
    <property type="match status" value="1"/>
</dbReference>
<dbReference type="PANTHER" id="PTHR46111:SF1">
    <property type="entry name" value="RIBOSOMAL RNA SMALL SUBUNIT METHYLTRANSFERASE I"/>
    <property type="match status" value="1"/>
</dbReference>
<comment type="subcellular location">
    <subcellularLocation>
        <location evidence="6">Cytoplasm</location>
    </subcellularLocation>
</comment>
<dbReference type="SUPFAM" id="SSF53790">
    <property type="entry name" value="Tetrapyrrole methylase"/>
    <property type="match status" value="1"/>
</dbReference>
<protein>
    <recommendedName>
        <fullName evidence="6">Ribosomal RNA small subunit methyltransferase I</fullName>
        <ecNumber evidence="6">2.1.1.198</ecNumber>
    </recommendedName>
    <alternativeName>
        <fullName evidence="6">16S rRNA 2'-O-ribose C1402 methyltransferase</fullName>
    </alternativeName>
    <alternativeName>
        <fullName evidence="6">rRNA (cytidine-2'-O-)-methyltransferase RsmI</fullName>
    </alternativeName>
</protein>
<comment type="catalytic activity">
    <reaction evidence="6">
        <text>cytidine(1402) in 16S rRNA + S-adenosyl-L-methionine = 2'-O-methylcytidine(1402) in 16S rRNA + S-adenosyl-L-homocysteine + H(+)</text>
        <dbReference type="Rhea" id="RHEA:42924"/>
        <dbReference type="Rhea" id="RHEA-COMP:10285"/>
        <dbReference type="Rhea" id="RHEA-COMP:10286"/>
        <dbReference type="ChEBI" id="CHEBI:15378"/>
        <dbReference type="ChEBI" id="CHEBI:57856"/>
        <dbReference type="ChEBI" id="CHEBI:59789"/>
        <dbReference type="ChEBI" id="CHEBI:74495"/>
        <dbReference type="ChEBI" id="CHEBI:82748"/>
        <dbReference type="EC" id="2.1.1.198"/>
    </reaction>
</comment>
<keyword evidence="5 6" id="KW-0949">S-adenosyl-L-methionine</keyword>
<dbReference type="InterPro" id="IPR008189">
    <property type="entry name" value="rRNA_ssu_MeTfrase_I"/>
</dbReference>
<evidence type="ECO:0000256" key="4">
    <source>
        <dbReference type="ARBA" id="ARBA00022679"/>
    </source>
</evidence>
<dbReference type="AlphaFoldDB" id="A0A1R4JT79"/>
<dbReference type="PANTHER" id="PTHR46111">
    <property type="entry name" value="RIBOSOMAL RNA SMALL SUBUNIT METHYLTRANSFERASE I"/>
    <property type="match status" value="1"/>
</dbReference>
<dbReference type="InterPro" id="IPR035996">
    <property type="entry name" value="4pyrrol_Methylase_sf"/>
</dbReference>
<dbReference type="EMBL" id="FUKP01000067">
    <property type="protein sequence ID" value="SJN35208.1"/>
    <property type="molecule type" value="Genomic_DNA"/>
</dbReference>
<dbReference type="GO" id="GO:0005737">
    <property type="term" value="C:cytoplasm"/>
    <property type="evidence" value="ECO:0007669"/>
    <property type="project" value="UniProtKB-SubCell"/>
</dbReference>
<evidence type="ECO:0000259" key="7">
    <source>
        <dbReference type="Pfam" id="PF00590"/>
    </source>
</evidence>
<name>A0A1R4JT79_9MICC</name>
<dbReference type="FunFam" id="3.40.1010.10:FF:000007">
    <property type="entry name" value="Ribosomal RNA small subunit methyltransferase I"/>
    <property type="match status" value="1"/>
</dbReference>
<comment type="function">
    <text evidence="6">Catalyzes the 2'-O-methylation of the ribose of cytidine 1402 (C1402) in 16S rRNA.</text>
</comment>
<keyword evidence="4 6" id="KW-0808">Transferase</keyword>
<gene>
    <name evidence="6" type="primary">rsmI</name>
    <name evidence="9" type="ORF">FM125_10500</name>
</gene>
<dbReference type="InterPro" id="IPR053910">
    <property type="entry name" value="RsmI_HTH"/>
</dbReference>
<reference evidence="9 10" key="1">
    <citation type="submission" date="2017-02" db="EMBL/GenBank/DDBJ databases">
        <authorList>
            <person name="Peterson S.W."/>
        </authorList>
    </citation>
    <scope>NUCLEOTIDE SEQUENCE [LARGE SCALE GENOMIC DNA]</scope>
    <source>
        <strain evidence="9 10">2B3F</strain>
    </source>
</reference>
<dbReference type="Gene3D" id="3.30.950.10">
    <property type="entry name" value="Methyltransferase, Cobalt-precorrin-4 Transmethylase, Domain 2"/>
    <property type="match status" value="1"/>
</dbReference>
<evidence type="ECO:0000256" key="1">
    <source>
        <dbReference type="ARBA" id="ARBA00022490"/>
    </source>
</evidence>
<evidence type="ECO:0000256" key="6">
    <source>
        <dbReference type="HAMAP-Rule" id="MF_01877"/>
    </source>
</evidence>
<keyword evidence="1 6" id="KW-0963">Cytoplasm</keyword>